<accession>A0A317Q7U0</accession>
<name>A0A317Q7U0_9ENTR</name>
<evidence type="ECO:0000313" key="2">
    <source>
        <dbReference type="Proteomes" id="UP000246744"/>
    </source>
</evidence>
<comment type="caution">
    <text evidence="1">The sequence shown here is derived from an EMBL/GenBank/DDBJ whole genome shotgun (WGS) entry which is preliminary data.</text>
</comment>
<proteinExistence type="predicted"/>
<dbReference type="AlphaFoldDB" id="A0A317Q7U0"/>
<dbReference type="RefSeq" id="WP_110025013.1">
    <property type="nucleotide sequence ID" value="NZ_QGTS01000002.1"/>
</dbReference>
<dbReference type="EMBL" id="QGTS01000002">
    <property type="protein sequence ID" value="PWW11780.1"/>
    <property type="molecule type" value="Genomic_DNA"/>
</dbReference>
<evidence type="ECO:0000313" key="1">
    <source>
        <dbReference type="EMBL" id="PWW11780.1"/>
    </source>
</evidence>
<gene>
    <name evidence="1" type="ORF">DES37_102391</name>
</gene>
<dbReference type="Proteomes" id="UP000246744">
    <property type="component" value="Unassembled WGS sequence"/>
</dbReference>
<keyword evidence="2" id="KW-1185">Reference proteome</keyword>
<protein>
    <submittedName>
        <fullName evidence="1">Uncharacterized protein</fullName>
    </submittedName>
</protein>
<sequence>MAPATPGKTARVYQPVHVQSASDFTLAAKSPRGAASLVINFFTVSHNMYSLTYPEKIGSPLMRDTTISAVVVLSFAPVVSMPPVVKAV</sequence>
<reference evidence="1 2" key="1">
    <citation type="submission" date="2018-05" db="EMBL/GenBank/DDBJ databases">
        <title>Genomic Encyclopedia of Type Strains, Phase IV (KMG-IV): sequencing the most valuable type-strain genomes for metagenomic binning, comparative biology and taxonomic classification.</title>
        <authorList>
            <person name="Goeker M."/>
        </authorList>
    </citation>
    <scope>NUCLEOTIDE SEQUENCE [LARGE SCALE GENOMIC DNA]</scope>
    <source>
        <strain evidence="1 2">DSM 19579</strain>
    </source>
</reference>
<organism evidence="1 2">
    <name type="scientific">Mangrovibacter plantisponsor</name>
    <dbReference type="NCBI Taxonomy" id="451513"/>
    <lineage>
        <taxon>Bacteria</taxon>
        <taxon>Pseudomonadati</taxon>
        <taxon>Pseudomonadota</taxon>
        <taxon>Gammaproteobacteria</taxon>
        <taxon>Enterobacterales</taxon>
        <taxon>Enterobacteriaceae</taxon>
        <taxon>Mangrovibacter</taxon>
    </lineage>
</organism>